<sequence>MDDGDGNDGEDRQVHPAFEASLTHSIEELRRIAYEATPRPEDLFSAQRALLRTATARLARKGLSTYTDTYRRLGILIPHWKHPAQFKAVLYGLHEYWKHHNSATSLGRSYPFRKPRKEEKDCALPSATKVRVFRLVNGNLEIPPTLFNALAMAGCIKDAFFPDEPSTWEQGPYGHGLGLGDDNADATTEASFNGTDDVIVIERAEFEEIAPARVDNQVRRATAQFLQQMQAARPANNASNNNGGNPGSGGPFGDMDFSVLPEVIRRMFGFGNNPSPAPPMPMPVPAAQPNFVFCPMPFMVTAMAMGQCGMGQGGMRNMMMQAISIRPEFLIEPSIKNEDDDVSSSPFMTRYDSGSTSSRRTKRTLRSSTDDLTSSSSSGSHQKAKTTSSTTSTSSSSKGSSSAMSAVSSIVQTARRLLPTGRTSSSSSSSAAVASSPRTPLSLAPRTSSSRSAASSAFRAINAPEKRKETFTEYQQKRARHVEIKRQKAARM</sequence>
<feature type="region of interest" description="Disordered" evidence="1">
    <location>
        <begin position="231"/>
        <end position="255"/>
    </location>
</feature>
<keyword evidence="3" id="KW-1185">Reference proteome</keyword>
<organism evidence="2 3">
    <name type="scientific">Sporothrix stenoceras</name>
    <dbReference type="NCBI Taxonomy" id="5173"/>
    <lineage>
        <taxon>Eukaryota</taxon>
        <taxon>Fungi</taxon>
        <taxon>Dikarya</taxon>
        <taxon>Ascomycota</taxon>
        <taxon>Pezizomycotina</taxon>
        <taxon>Sordariomycetes</taxon>
        <taxon>Sordariomycetidae</taxon>
        <taxon>Ophiostomatales</taxon>
        <taxon>Ophiostomataceae</taxon>
        <taxon>Sporothrix</taxon>
    </lineage>
</organism>
<dbReference type="Proteomes" id="UP001583186">
    <property type="component" value="Unassembled WGS sequence"/>
</dbReference>
<evidence type="ECO:0000313" key="2">
    <source>
        <dbReference type="EMBL" id="KAL1895015.1"/>
    </source>
</evidence>
<accession>A0ABR3Z301</accession>
<feature type="region of interest" description="Disordered" evidence="1">
    <location>
        <begin position="336"/>
        <end position="492"/>
    </location>
</feature>
<feature type="compositionally biased region" description="Low complexity" evidence="1">
    <location>
        <begin position="366"/>
        <end position="378"/>
    </location>
</feature>
<dbReference type="EMBL" id="JAWCUI010000029">
    <property type="protein sequence ID" value="KAL1895015.1"/>
    <property type="molecule type" value="Genomic_DNA"/>
</dbReference>
<feature type="compositionally biased region" description="Low complexity" evidence="1">
    <location>
        <begin position="234"/>
        <end position="243"/>
    </location>
</feature>
<reference evidence="2 3" key="1">
    <citation type="journal article" date="2024" name="IMA Fungus">
        <title>IMA Genome - F19 : A genome assembly and annotation guide to empower mycologists, including annotated draft genome sequences of Ceratocystis pirilliformis, Diaporthe australafricana, Fusarium ophioides, Paecilomyces lecythidis, and Sporothrix stenoceras.</title>
        <authorList>
            <person name="Aylward J."/>
            <person name="Wilson A.M."/>
            <person name="Visagie C.M."/>
            <person name="Spraker J."/>
            <person name="Barnes I."/>
            <person name="Buitendag C."/>
            <person name="Ceriani C."/>
            <person name="Del Mar Angel L."/>
            <person name="du Plessis D."/>
            <person name="Fuchs T."/>
            <person name="Gasser K."/>
            <person name="Kramer D."/>
            <person name="Li W."/>
            <person name="Munsamy K."/>
            <person name="Piso A."/>
            <person name="Price J.L."/>
            <person name="Sonnekus B."/>
            <person name="Thomas C."/>
            <person name="van der Nest A."/>
            <person name="van Dijk A."/>
            <person name="van Heerden A."/>
            <person name="van Vuuren N."/>
            <person name="Yilmaz N."/>
            <person name="Duong T.A."/>
            <person name="van der Merwe N.A."/>
            <person name="Wingfield M.J."/>
            <person name="Wingfield B.D."/>
        </authorList>
    </citation>
    <scope>NUCLEOTIDE SEQUENCE [LARGE SCALE GENOMIC DNA]</scope>
    <source>
        <strain evidence="2 3">CMW 5346</strain>
    </source>
</reference>
<gene>
    <name evidence="2" type="ORF">Sste5346_005435</name>
</gene>
<evidence type="ECO:0000256" key="1">
    <source>
        <dbReference type="SAM" id="MobiDB-lite"/>
    </source>
</evidence>
<name>A0ABR3Z301_9PEZI</name>
<comment type="caution">
    <text evidence="2">The sequence shown here is derived from an EMBL/GenBank/DDBJ whole genome shotgun (WGS) entry which is preliminary data.</text>
</comment>
<protein>
    <submittedName>
        <fullName evidence="2">Uncharacterized protein</fullName>
    </submittedName>
</protein>
<feature type="compositionally biased region" description="Low complexity" evidence="1">
    <location>
        <begin position="424"/>
        <end position="457"/>
    </location>
</feature>
<feature type="compositionally biased region" description="Low complexity" evidence="1">
    <location>
        <begin position="385"/>
        <end position="409"/>
    </location>
</feature>
<proteinExistence type="predicted"/>
<evidence type="ECO:0000313" key="3">
    <source>
        <dbReference type="Proteomes" id="UP001583186"/>
    </source>
</evidence>